<protein>
    <submittedName>
        <fullName evidence="2">Uncharacterized protein</fullName>
    </submittedName>
</protein>
<dbReference type="RefSeq" id="XP_060303169.1">
    <property type="nucleotide sequence ID" value="XM_060436953.1"/>
</dbReference>
<evidence type="ECO:0000313" key="2">
    <source>
        <dbReference type="EMBL" id="KAK0734292.1"/>
    </source>
</evidence>
<reference evidence="2" key="1">
    <citation type="submission" date="2023-06" db="EMBL/GenBank/DDBJ databases">
        <title>Genome-scale phylogeny and comparative genomics of the fungal order Sordariales.</title>
        <authorList>
            <consortium name="Lawrence Berkeley National Laboratory"/>
            <person name="Hensen N."/>
            <person name="Bonometti L."/>
            <person name="Westerberg I."/>
            <person name="Brannstrom I.O."/>
            <person name="Guillou S."/>
            <person name="Cros-Aarteil S."/>
            <person name="Calhoun S."/>
            <person name="Haridas S."/>
            <person name="Kuo A."/>
            <person name="Mondo S."/>
            <person name="Pangilinan J."/>
            <person name="Riley R."/>
            <person name="LaButti K."/>
            <person name="Andreopoulos B."/>
            <person name="Lipzen A."/>
            <person name="Chen C."/>
            <person name="Yanf M."/>
            <person name="Daum C."/>
            <person name="Ng V."/>
            <person name="Clum A."/>
            <person name="Steindorff A."/>
            <person name="Ohm R."/>
            <person name="Martin F."/>
            <person name="Silar P."/>
            <person name="Natvig D."/>
            <person name="Lalanne C."/>
            <person name="Gautier V."/>
            <person name="Ament-velasquez S.L."/>
            <person name="Kruys A."/>
            <person name="Hutchinson M.I."/>
            <person name="Powell A.J."/>
            <person name="Barry K."/>
            <person name="Miller A.N."/>
            <person name="Grigoriev I.V."/>
            <person name="Debuchy R."/>
            <person name="Gladieux P."/>
            <person name="Thoren M.H."/>
            <person name="Johannesson H."/>
        </authorList>
    </citation>
    <scope>NUCLEOTIDE SEQUENCE</scope>
    <source>
        <strain evidence="2">SMH2392-1A</strain>
    </source>
</reference>
<evidence type="ECO:0000256" key="1">
    <source>
        <dbReference type="SAM" id="Phobius"/>
    </source>
</evidence>
<keyword evidence="3" id="KW-1185">Reference proteome</keyword>
<dbReference type="Proteomes" id="UP001172101">
    <property type="component" value="Unassembled WGS sequence"/>
</dbReference>
<proteinExistence type="predicted"/>
<keyword evidence="1" id="KW-1133">Transmembrane helix</keyword>
<feature type="transmembrane region" description="Helical" evidence="1">
    <location>
        <begin position="103"/>
        <end position="120"/>
    </location>
</feature>
<feature type="transmembrane region" description="Helical" evidence="1">
    <location>
        <begin position="151"/>
        <end position="175"/>
    </location>
</feature>
<sequence>MLVSTASSKSWPSCKAGIIGQVHKLKQGDKEETRAPPGPLLDDNGATNTGIPMKINHFGHAASGGGGTKLLRFLERNHAAAAVSDCGSLLLVSFGLFPPSSPLVYLVLLSFFFILCRSSCPSSCLRYLVAVRYLLFACSVSRIHPLLENELIRIAGLISIWLLICGGAWPFTCLVQCGAFSLRFPLLASGPGYFTVPQVHAPILAS</sequence>
<dbReference type="GeneID" id="85320223"/>
<dbReference type="AlphaFoldDB" id="A0AA40BHF4"/>
<name>A0AA40BHF4_9PEZI</name>
<evidence type="ECO:0000313" key="3">
    <source>
        <dbReference type="Proteomes" id="UP001172101"/>
    </source>
</evidence>
<comment type="caution">
    <text evidence="2">The sequence shown here is derived from an EMBL/GenBank/DDBJ whole genome shotgun (WGS) entry which is preliminary data.</text>
</comment>
<keyword evidence="1" id="KW-0472">Membrane</keyword>
<feature type="transmembrane region" description="Helical" evidence="1">
    <location>
        <begin position="127"/>
        <end position="145"/>
    </location>
</feature>
<organism evidence="2 3">
    <name type="scientific">Lasiosphaeria miniovina</name>
    <dbReference type="NCBI Taxonomy" id="1954250"/>
    <lineage>
        <taxon>Eukaryota</taxon>
        <taxon>Fungi</taxon>
        <taxon>Dikarya</taxon>
        <taxon>Ascomycota</taxon>
        <taxon>Pezizomycotina</taxon>
        <taxon>Sordariomycetes</taxon>
        <taxon>Sordariomycetidae</taxon>
        <taxon>Sordariales</taxon>
        <taxon>Lasiosphaeriaceae</taxon>
        <taxon>Lasiosphaeria</taxon>
    </lineage>
</organism>
<keyword evidence="1" id="KW-0812">Transmembrane</keyword>
<dbReference type="EMBL" id="JAUIRO010000001">
    <property type="protein sequence ID" value="KAK0734292.1"/>
    <property type="molecule type" value="Genomic_DNA"/>
</dbReference>
<gene>
    <name evidence="2" type="ORF">B0T26DRAFT_63768</name>
</gene>
<accession>A0AA40BHF4</accession>